<comment type="similarity">
    <text evidence="2">Belongs to the major facilitator superfamily. Proton-dependent oligopeptide transporter (POT/PTR) (TC 2.A.17) family.</text>
</comment>
<evidence type="ECO:0000256" key="1">
    <source>
        <dbReference type="ARBA" id="ARBA00004141"/>
    </source>
</evidence>
<evidence type="ECO:0000256" key="2">
    <source>
        <dbReference type="ARBA" id="ARBA00005982"/>
    </source>
</evidence>
<comment type="caution">
    <text evidence="7">The sequence shown here is derived from an EMBL/GenBank/DDBJ whole genome shotgun (WGS) entry which is preliminary data.</text>
</comment>
<dbReference type="PANTHER" id="PTHR11654">
    <property type="entry name" value="OLIGOPEPTIDE TRANSPORTER-RELATED"/>
    <property type="match status" value="1"/>
</dbReference>
<keyword evidence="8" id="KW-1185">Reference proteome</keyword>
<evidence type="ECO:0000313" key="8">
    <source>
        <dbReference type="Proteomes" id="UP001396334"/>
    </source>
</evidence>
<evidence type="ECO:0000313" key="7">
    <source>
        <dbReference type="EMBL" id="KAK8986307.1"/>
    </source>
</evidence>
<dbReference type="InterPro" id="IPR036259">
    <property type="entry name" value="MFS_trans_sf"/>
</dbReference>
<dbReference type="Proteomes" id="UP001396334">
    <property type="component" value="Unassembled WGS sequence"/>
</dbReference>
<keyword evidence="5 6" id="KW-0472">Membrane</keyword>
<evidence type="ECO:0000256" key="6">
    <source>
        <dbReference type="SAM" id="Phobius"/>
    </source>
</evidence>
<feature type="transmembrane region" description="Helical" evidence="6">
    <location>
        <begin position="50"/>
        <end position="70"/>
    </location>
</feature>
<keyword evidence="4 6" id="KW-1133">Transmembrane helix</keyword>
<sequence>MDRHIGKFQIPPASLTFFFVASVLLTVPVYDRLIVPVLRNVLKTPQGLTPLQKIAIGLVLSITAMIAASLTEIKRMKTATLHGLTDNPTA</sequence>
<keyword evidence="3 6" id="KW-0812">Transmembrane</keyword>
<gene>
    <name evidence="7" type="ORF">V6N11_013801</name>
</gene>
<dbReference type="Pfam" id="PF00854">
    <property type="entry name" value="PTR2"/>
    <property type="match status" value="1"/>
</dbReference>
<name>A0ABR2PCZ4_9ROSI</name>
<reference evidence="7 8" key="1">
    <citation type="journal article" date="2024" name="G3 (Bethesda)">
        <title>Genome assembly of Hibiscus sabdariffa L. provides insights into metabolisms of medicinal natural products.</title>
        <authorList>
            <person name="Kim T."/>
        </authorList>
    </citation>
    <scope>NUCLEOTIDE SEQUENCE [LARGE SCALE GENOMIC DNA]</scope>
    <source>
        <strain evidence="7">TK-2024</strain>
        <tissue evidence="7">Old leaves</tissue>
    </source>
</reference>
<dbReference type="Gene3D" id="1.20.1250.20">
    <property type="entry name" value="MFS general substrate transporter like domains"/>
    <property type="match status" value="1"/>
</dbReference>
<comment type="subcellular location">
    <subcellularLocation>
        <location evidence="1">Membrane</location>
        <topology evidence="1">Multi-pass membrane protein</topology>
    </subcellularLocation>
</comment>
<proteinExistence type="inferred from homology"/>
<feature type="transmembrane region" description="Helical" evidence="6">
    <location>
        <begin position="12"/>
        <end position="30"/>
    </location>
</feature>
<dbReference type="InterPro" id="IPR000109">
    <property type="entry name" value="POT_fam"/>
</dbReference>
<evidence type="ECO:0000256" key="5">
    <source>
        <dbReference type="ARBA" id="ARBA00023136"/>
    </source>
</evidence>
<organism evidence="7 8">
    <name type="scientific">Hibiscus sabdariffa</name>
    <name type="common">roselle</name>
    <dbReference type="NCBI Taxonomy" id="183260"/>
    <lineage>
        <taxon>Eukaryota</taxon>
        <taxon>Viridiplantae</taxon>
        <taxon>Streptophyta</taxon>
        <taxon>Embryophyta</taxon>
        <taxon>Tracheophyta</taxon>
        <taxon>Spermatophyta</taxon>
        <taxon>Magnoliopsida</taxon>
        <taxon>eudicotyledons</taxon>
        <taxon>Gunneridae</taxon>
        <taxon>Pentapetalae</taxon>
        <taxon>rosids</taxon>
        <taxon>malvids</taxon>
        <taxon>Malvales</taxon>
        <taxon>Malvaceae</taxon>
        <taxon>Malvoideae</taxon>
        <taxon>Hibiscus</taxon>
    </lineage>
</organism>
<protein>
    <submittedName>
        <fullName evidence="7">Uncharacterized protein</fullName>
    </submittedName>
</protein>
<dbReference type="EMBL" id="JBBPBN010000064">
    <property type="protein sequence ID" value="KAK8986307.1"/>
    <property type="molecule type" value="Genomic_DNA"/>
</dbReference>
<accession>A0ABR2PCZ4</accession>
<evidence type="ECO:0000256" key="4">
    <source>
        <dbReference type="ARBA" id="ARBA00022989"/>
    </source>
</evidence>
<evidence type="ECO:0000256" key="3">
    <source>
        <dbReference type="ARBA" id="ARBA00022692"/>
    </source>
</evidence>